<proteinExistence type="predicted"/>
<dbReference type="Proteomes" id="UP000291713">
    <property type="component" value="Unassembled WGS sequence"/>
</dbReference>
<evidence type="ECO:0000313" key="1">
    <source>
        <dbReference type="EMBL" id="TCF95103.1"/>
    </source>
</evidence>
<accession>A0A4R0WGK2</accession>
<dbReference type="EMBL" id="SHTU01000019">
    <property type="protein sequence ID" value="TCF95103.1"/>
    <property type="molecule type" value="Genomic_DNA"/>
</dbReference>
<name>A0A4R0WGK2_BIFLL</name>
<dbReference type="RefSeq" id="WP_394345163.1">
    <property type="nucleotide sequence ID" value="NZ_SHRC01000053.1"/>
</dbReference>
<gene>
    <name evidence="1" type="ORF">MCC10120_1082</name>
</gene>
<protein>
    <submittedName>
        <fullName evidence="1">Transposase</fullName>
    </submittedName>
</protein>
<sequence>MVRKIQAKLVLRLHAQGLSGRAIARSQGMSRRSVSDVLDAARAVGVGWDDVAGKTDGEVYALLFPGRGEREMYFVKSVFRV</sequence>
<reference evidence="1 2" key="1">
    <citation type="journal article" date="2018" name="Sci. Rep.">
        <title>Genomic diversity and distribution of Bifidobacterium longum subsp. longum across the human lifespan.</title>
        <authorList>
            <person name="Odamaki T."/>
            <person name="Bottacini F."/>
            <person name="Kato K."/>
            <person name="Mitsuyama E."/>
            <person name="Yoshida K."/>
            <person name="Horigome A."/>
            <person name="Xiao J.Z."/>
            <person name="van Sinderen D."/>
        </authorList>
    </citation>
    <scope>NUCLEOTIDE SEQUENCE [LARGE SCALE GENOMIC DNA]</scope>
    <source>
        <strain evidence="1 2">MCC10120</strain>
    </source>
</reference>
<dbReference type="AlphaFoldDB" id="A0A4R0WGK2"/>
<comment type="caution">
    <text evidence="1">The sequence shown here is derived from an EMBL/GenBank/DDBJ whole genome shotgun (WGS) entry which is preliminary data.</text>
</comment>
<evidence type="ECO:0000313" key="2">
    <source>
        <dbReference type="Proteomes" id="UP000291713"/>
    </source>
</evidence>
<organism evidence="1 2">
    <name type="scientific">Bifidobacterium longum subsp. longum</name>
    <dbReference type="NCBI Taxonomy" id="1679"/>
    <lineage>
        <taxon>Bacteria</taxon>
        <taxon>Bacillati</taxon>
        <taxon>Actinomycetota</taxon>
        <taxon>Actinomycetes</taxon>
        <taxon>Bifidobacteriales</taxon>
        <taxon>Bifidobacteriaceae</taxon>
        <taxon>Bifidobacterium</taxon>
    </lineage>
</organism>